<accession>A0AAV2YDX6</accession>
<dbReference type="GO" id="GO:0005249">
    <property type="term" value="F:voltage-gated potassium channel activity"/>
    <property type="evidence" value="ECO:0007669"/>
    <property type="project" value="TreeGrafter"/>
</dbReference>
<dbReference type="Gene3D" id="1.10.287.70">
    <property type="match status" value="1"/>
</dbReference>
<evidence type="ECO:0000313" key="6">
    <source>
        <dbReference type="Proteomes" id="UP001146120"/>
    </source>
</evidence>
<dbReference type="GO" id="GO:0003254">
    <property type="term" value="P:regulation of membrane depolarization"/>
    <property type="evidence" value="ECO:0007669"/>
    <property type="project" value="TreeGrafter"/>
</dbReference>
<dbReference type="InterPro" id="IPR014710">
    <property type="entry name" value="RmlC-like_jellyroll"/>
</dbReference>
<dbReference type="GO" id="GO:0035725">
    <property type="term" value="P:sodium ion transmembrane transport"/>
    <property type="evidence" value="ECO:0007669"/>
    <property type="project" value="TreeGrafter"/>
</dbReference>
<keyword evidence="3" id="KW-0472">Membrane</keyword>
<feature type="transmembrane region" description="Helical" evidence="3">
    <location>
        <begin position="366"/>
        <end position="389"/>
    </location>
</feature>
<keyword evidence="3" id="KW-0812">Transmembrane</keyword>
<dbReference type="PANTHER" id="PTHR45689">
    <property type="entry name" value="I[[H]] CHANNEL, ISOFORM E"/>
    <property type="match status" value="1"/>
</dbReference>
<feature type="region of interest" description="Disordered" evidence="2">
    <location>
        <begin position="687"/>
        <end position="739"/>
    </location>
</feature>
<feature type="domain" description="Cyclic nucleotide-binding" evidence="4">
    <location>
        <begin position="451"/>
        <end position="573"/>
    </location>
</feature>
<feature type="transmembrane region" description="Helical" evidence="3">
    <location>
        <begin position="301"/>
        <end position="321"/>
    </location>
</feature>
<sequence length="739" mass="83097">MLKPRLSGLLSGVAHLASVAPLQRRPTLSTVRDELEVQKANYESMLRHFQLRNVQDHQDEVKHVYIVNADSLSSLEEELEQARLADASALANLSRFSLKRLTRRLHRLCGLRRRMLWHALCVAPFTPNGAITQTRRVLLLASFITQAVYLPFEAAYMASSRVALSSNTVQTSCGLTILFEVLFVVDLAMEFNTSFDERNKLIRDRKAIAKRYIRSWFAVDAVSSVPITLLRLLAGLDCTPTARLSSSSVLVFDYVLRIPRYAHLMYIYRFLWLTSVGRIGNELWSWLAYSRYLHLLQIMRMLLTVLLTTHYMACCWHLISASADSGSVASRGLVETYVSDFYYMVLLIQGQGAVSNVLVQDAYCIFVVLIGSMILAIVFGNVAMLVANFNATSTNYQRKMEAVFAAMNKLQLPTELRNRIHQYYEHLWVEYECLDGNIANFTRELSSTLTLEDYFVTQLLLRLEVTVFLPDDYIIRAGGVGQEFYMINRGVCEELTLVSEPGSPERSFCRSRRDLVAGDTFGEIALLVDCPQTTSVKATTHIEMCVLSRQSFLHVIARYPDDRKRVLVSIVANCIAMHAIPVAWEEWCAAAVKAEADRGGLHVNELTSRVWAEVLVREMDRRGIWDSNSAKPMLPVISTVANLSAPTQATLAAHACPSAEIIEELREMKKHMSAQMSELALLVSSLKSSRTNKKRQSSPNSNVTPEITPPHLLMRDIASNSAQNDGRGAVNVDGHTKDE</sequence>
<protein>
    <recommendedName>
        <fullName evidence="4">Cyclic nucleotide-binding domain-containing protein</fullName>
    </recommendedName>
</protein>
<feature type="transmembrane region" description="Helical" evidence="3">
    <location>
        <begin position="341"/>
        <end position="359"/>
    </location>
</feature>
<dbReference type="EMBL" id="DAKRPA010000437">
    <property type="protein sequence ID" value="DAZ92396.1"/>
    <property type="molecule type" value="Genomic_DNA"/>
</dbReference>
<dbReference type="PROSITE" id="PS50042">
    <property type="entry name" value="CNMP_BINDING_3"/>
    <property type="match status" value="1"/>
</dbReference>
<dbReference type="SMART" id="SM00100">
    <property type="entry name" value="cNMP"/>
    <property type="match status" value="1"/>
</dbReference>
<feature type="coiled-coil region" evidence="1">
    <location>
        <begin position="32"/>
        <end position="92"/>
    </location>
</feature>
<keyword evidence="1" id="KW-0175">Coiled coil</keyword>
<dbReference type="Gene3D" id="2.60.120.10">
    <property type="entry name" value="Jelly Rolls"/>
    <property type="match status" value="1"/>
</dbReference>
<keyword evidence="3" id="KW-1133">Transmembrane helix</keyword>
<evidence type="ECO:0000256" key="1">
    <source>
        <dbReference type="SAM" id="Coils"/>
    </source>
</evidence>
<dbReference type="GO" id="GO:0098855">
    <property type="term" value="C:HCN channel complex"/>
    <property type="evidence" value="ECO:0007669"/>
    <property type="project" value="TreeGrafter"/>
</dbReference>
<evidence type="ECO:0000256" key="3">
    <source>
        <dbReference type="SAM" id="Phobius"/>
    </source>
</evidence>
<reference evidence="5" key="1">
    <citation type="submission" date="2022-11" db="EMBL/GenBank/DDBJ databases">
        <authorList>
            <person name="Morgan W.R."/>
            <person name="Tartar A."/>
        </authorList>
    </citation>
    <scope>NUCLEOTIDE SEQUENCE</scope>
    <source>
        <strain evidence="5">ARSEF 373</strain>
    </source>
</reference>
<evidence type="ECO:0000259" key="4">
    <source>
        <dbReference type="PROSITE" id="PS50042"/>
    </source>
</evidence>
<evidence type="ECO:0000313" key="5">
    <source>
        <dbReference type="EMBL" id="DAZ92396.1"/>
    </source>
</evidence>
<dbReference type="Gene3D" id="1.10.287.630">
    <property type="entry name" value="Helix hairpin bin"/>
    <property type="match status" value="1"/>
</dbReference>
<dbReference type="Proteomes" id="UP001146120">
    <property type="component" value="Unassembled WGS sequence"/>
</dbReference>
<dbReference type="CDD" id="cd00038">
    <property type="entry name" value="CAP_ED"/>
    <property type="match status" value="1"/>
</dbReference>
<name>A0AAV2YDX6_9STRA</name>
<dbReference type="Pfam" id="PF00027">
    <property type="entry name" value="cNMP_binding"/>
    <property type="match status" value="1"/>
</dbReference>
<proteinExistence type="predicted"/>
<reference evidence="5" key="2">
    <citation type="journal article" date="2023" name="Microbiol Resour">
        <title>Decontamination and Annotation of the Draft Genome Sequence of the Oomycete Lagenidium giganteum ARSEF 373.</title>
        <authorList>
            <person name="Morgan W.R."/>
            <person name="Tartar A."/>
        </authorList>
    </citation>
    <scope>NUCLEOTIDE SEQUENCE</scope>
    <source>
        <strain evidence="5">ARSEF 373</strain>
    </source>
</reference>
<organism evidence="5 6">
    <name type="scientific">Lagenidium giganteum</name>
    <dbReference type="NCBI Taxonomy" id="4803"/>
    <lineage>
        <taxon>Eukaryota</taxon>
        <taxon>Sar</taxon>
        <taxon>Stramenopiles</taxon>
        <taxon>Oomycota</taxon>
        <taxon>Peronosporomycetes</taxon>
        <taxon>Pythiales</taxon>
        <taxon>Pythiaceae</taxon>
    </lineage>
</organism>
<gene>
    <name evidence="5" type="ORF">N0F65_003779</name>
</gene>
<dbReference type="InterPro" id="IPR051413">
    <property type="entry name" value="K/Na_HCN_channel"/>
</dbReference>
<feature type="transmembrane region" description="Helical" evidence="3">
    <location>
        <begin position="266"/>
        <end position="289"/>
    </location>
</feature>
<dbReference type="InterPro" id="IPR000595">
    <property type="entry name" value="cNMP-bd_dom"/>
</dbReference>
<dbReference type="AlphaFoldDB" id="A0AAV2YDX6"/>
<dbReference type="SUPFAM" id="SSF51206">
    <property type="entry name" value="cAMP-binding domain-like"/>
    <property type="match status" value="1"/>
</dbReference>
<evidence type="ECO:0000256" key="2">
    <source>
        <dbReference type="SAM" id="MobiDB-lite"/>
    </source>
</evidence>
<dbReference type="PANTHER" id="PTHR45689:SF5">
    <property type="entry name" value="I[[H]] CHANNEL, ISOFORM E"/>
    <property type="match status" value="1"/>
</dbReference>
<dbReference type="InterPro" id="IPR018490">
    <property type="entry name" value="cNMP-bd_dom_sf"/>
</dbReference>
<dbReference type="SUPFAM" id="SSF81324">
    <property type="entry name" value="Voltage-gated potassium channels"/>
    <property type="match status" value="1"/>
</dbReference>
<comment type="caution">
    <text evidence="5">The sequence shown here is derived from an EMBL/GenBank/DDBJ whole genome shotgun (WGS) entry which is preliminary data.</text>
</comment>
<keyword evidence="6" id="KW-1185">Reference proteome</keyword>